<dbReference type="Proteomes" id="UP001290462">
    <property type="component" value="Unassembled WGS sequence"/>
</dbReference>
<dbReference type="InterPro" id="IPR023476">
    <property type="entry name" value="Pep_tRNA_hydro_II_dom_sf"/>
</dbReference>
<dbReference type="EMBL" id="JAVBVO010000003">
    <property type="protein sequence ID" value="MDZ5758995.1"/>
    <property type="molecule type" value="Genomic_DNA"/>
</dbReference>
<protein>
    <submittedName>
        <fullName evidence="1">DUF2000 domain-containing protein</fullName>
    </submittedName>
</protein>
<gene>
    <name evidence="1" type="ORF">RAK27_10035</name>
</gene>
<evidence type="ECO:0000313" key="2">
    <source>
        <dbReference type="Proteomes" id="UP001290462"/>
    </source>
</evidence>
<dbReference type="Gene3D" id="3.40.1490.10">
    <property type="entry name" value="Bit1"/>
    <property type="match status" value="1"/>
</dbReference>
<dbReference type="Pfam" id="PF09391">
    <property type="entry name" value="DUF2000"/>
    <property type="match status" value="1"/>
</dbReference>
<dbReference type="PIRSF" id="PIRSF033736">
    <property type="entry name" value="UCP033763"/>
    <property type="match status" value="1"/>
</dbReference>
<dbReference type="SUPFAM" id="SSF102462">
    <property type="entry name" value="Peptidyl-tRNA hydrolase II"/>
    <property type="match status" value="1"/>
</dbReference>
<evidence type="ECO:0000313" key="1">
    <source>
        <dbReference type="EMBL" id="MDZ5758995.1"/>
    </source>
</evidence>
<dbReference type="RefSeq" id="WP_187958809.1">
    <property type="nucleotide sequence ID" value="NZ_CAJGUR010000056.1"/>
</dbReference>
<comment type="caution">
    <text evidence="1">The sequence shown here is derived from an EMBL/GenBank/DDBJ whole genome shotgun (WGS) entry which is preliminary data.</text>
</comment>
<dbReference type="InterPro" id="IPR017021">
    <property type="entry name" value="UCP033763"/>
</dbReference>
<organism evidence="1 2">
    <name type="scientific">Carnobacterium maltaromaticum</name>
    <name type="common">Carnobacterium piscicola</name>
    <dbReference type="NCBI Taxonomy" id="2751"/>
    <lineage>
        <taxon>Bacteria</taxon>
        <taxon>Bacillati</taxon>
        <taxon>Bacillota</taxon>
        <taxon>Bacilli</taxon>
        <taxon>Lactobacillales</taxon>
        <taxon>Carnobacteriaceae</taxon>
        <taxon>Carnobacterium</taxon>
    </lineage>
</organism>
<proteinExistence type="predicted"/>
<name>A0AAW9K3D7_CARML</name>
<dbReference type="InterPro" id="IPR018988">
    <property type="entry name" value="DUF2000"/>
</dbReference>
<accession>A0AAW9K3D7</accession>
<reference evidence="1" key="1">
    <citation type="submission" date="2023-08" db="EMBL/GenBank/DDBJ databases">
        <title>Genomic characterization of piscicolin 126 produced by Carnobacterium maltaromaticum CM22 strain isolated from salmon (Salmo salar).</title>
        <authorList>
            <person name="Gonzalez-Gragera E."/>
            <person name="Garcia-Lopez J.D."/>
            <person name="Teso-Perez C."/>
            <person name="Gimenez-Hernandez I."/>
            <person name="Peralta-Sanchez J.M."/>
            <person name="Valdivia E."/>
            <person name="Montalban-Lopez M."/>
            <person name="Martin-Platero A.M."/>
            <person name="Banos A."/>
            <person name="Martinez-Bueno M."/>
        </authorList>
    </citation>
    <scope>NUCLEOTIDE SEQUENCE</scope>
    <source>
        <strain evidence="1">CM22</strain>
    </source>
</reference>
<dbReference type="AlphaFoldDB" id="A0AAW9K3D7"/>
<sequence length="137" mass="14903">MENKKCVLLIDETLPIGLIANTATVLGVSLGKELPSVVGVDTLDAVGEKHAGITALPFPILKSTSEDIKKLRQKATEMSPNLLIIDFTDVAQTALHYQDYIEKSKKTSTDDFNYLGLALYGDKKQINKLTGSLGLLR</sequence>